<dbReference type="Proteomes" id="UP000284706">
    <property type="component" value="Unassembled WGS sequence"/>
</dbReference>
<dbReference type="Gene3D" id="3.30.160.60">
    <property type="entry name" value="Classic Zinc Finger"/>
    <property type="match status" value="3"/>
</dbReference>
<protein>
    <recommendedName>
        <fullName evidence="7">C2H2-type domain-containing protein</fullName>
    </recommendedName>
</protein>
<keyword evidence="1" id="KW-0479">Metal-binding</keyword>
<gene>
    <name evidence="8" type="ORF">CVT26_009473</name>
</gene>
<accession>A0A409VK01</accession>
<dbReference type="Pfam" id="PF00096">
    <property type="entry name" value="zf-C2H2"/>
    <property type="match status" value="2"/>
</dbReference>
<evidence type="ECO:0000256" key="3">
    <source>
        <dbReference type="ARBA" id="ARBA00022771"/>
    </source>
</evidence>
<name>A0A409VK01_9AGAR</name>
<keyword evidence="2" id="KW-0677">Repeat</keyword>
<sequence length="373" mass="41637">MKTERKTDSRLWLQFFCPECSKGFGRKGDLKRHQDLHDGHKPYICDHPGCGKTFSQASGLKTHKNVHTRERPYVCGFDSCPAAFGDPSSCARHRKETHRRVGGYRCPHPRCNSKIKRRSAFTAHLKRHRIDPVSVDIDSLAPPLLPVAIPVSRRKASERQVDFTPKFKEMARTTSARETRTKLHYRYLERFSKHLSSLCIFVSNTMPHTSGNPPLVLEDACYSGDSENTGSYSDSVPSSVVSPSPYYATPSSEFEPDAVDGFKWEDHVDRLYTMEPSSSPTNVNMFNSPPPSPPRSFSAPAQAGAPSGAPYMADGLEFFYAVNSFAAGLNGSYLLPPPCYYEYTAHDTLPARRVTELSPFVCDPAPETSWAFA</sequence>
<evidence type="ECO:0000256" key="2">
    <source>
        <dbReference type="ARBA" id="ARBA00022737"/>
    </source>
</evidence>
<dbReference type="InParanoid" id="A0A409VK01"/>
<proteinExistence type="predicted"/>
<evidence type="ECO:0000256" key="5">
    <source>
        <dbReference type="PROSITE-ProRule" id="PRU00042"/>
    </source>
</evidence>
<feature type="domain" description="C2H2-type" evidence="7">
    <location>
        <begin position="15"/>
        <end position="42"/>
    </location>
</feature>
<evidence type="ECO:0000313" key="9">
    <source>
        <dbReference type="Proteomes" id="UP000284706"/>
    </source>
</evidence>
<keyword evidence="4" id="KW-0862">Zinc</keyword>
<dbReference type="FunFam" id="3.30.160.60:FF:000125">
    <property type="entry name" value="Putative zinc finger protein 143"/>
    <property type="match status" value="1"/>
</dbReference>
<dbReference type="EMBL" id="NHYE01005627">
    <property type="protein sequence ID" value="PPQ66573.1"/>
    <property type="molecule type" value="Genomic_DNA"/>
</dbReference>
<dbReference type="InterPro" id="IPR013087">
    <property type="entry name" value="Znf_C2H2_type"/>
</dbReference>
<dbReference type="GO" id="GO:0000978">
    <property type="term" value="F:RNA polymerase II cis-regulatory region sequence-specific DNA binding"/>
    <property type="evidence" value="ECO:0007669"/>
    <property type="project" value="UniProtKB-ARBA"/>
</dbReference>
<dbReference type="SMART" id="SM00355">
    <property type="entry name" value="ZnF_C2H2"/>
    <property type="match status" value="4"/>
</dbReference>
<evidence type="ECO:0000313" key="8">
    <source>
        <dbReference type="EMBL" id="PPQ66573.1"/>
    </source>
</evidence>
<evidence type="ECO:0000259" key="7">
    <source>
        <dbReference type="PROSITE" id="PS50157"/>
    </source>
</evidence>
<dbReference type="PANTHER" id="PTHR23235">
    <property type="entry name" value="KRUEPPEL-LIKE TRANSCRIPTION FACTOR"/>
    <property type="match status" value="1"/>
</dbReference>
<dbReference type="PROSITE" id="PS00028">
    <property type="entry name" value="ZINC_FINGER_C2H2_1"/>
    <property type="match status" value="4"/>
</dbReference>
<dbReference type="SUPFAM" id="SSF57667">
    <property type="entry name" value="beta-beta-alpha zinc fingers"/>
    <property type="match status" value="2"/>
</dbReference>
<feature type="region of interest" description="Disordered" evidence="6">
    <location>
        <begin position="279"/>
        <end position="303"/>
    </location>
</feature>
<dbReference type="PANTHER" id="PTHR23235:SF120">
    <property type="entry name" value="KRUPPEL-LIKE FACTOR 15"/>
    <property type="match status" value="1"/>
</dbReference>
<dbReference type="STRING" id="231916.A0A409VK01"/>
<dbReference type="OrthoDB" id="654211at2759"/>
<dbReference type="PROSITE" id="PS50157">
    <property type="entry name" value="ZINC_FINGER_C2H2_2"/>
    <property type="match status" value="2"/>
</dbReference>
<dbReference type="FunFam" id="3.30.160.60:FF:000100">
    <property type="entry name" value="Zinc finger 45-like"/>
    <property type="match status" value="1"/>
</dbReference>
<dbReference type="AlphaFoldDB" id="A0A409VK01"/>
<dbReference type="InterPro" id="IPR036236">
    <property type="entry name" value="Znf_C2H2_sf"/>
</dbReference>
<evidence type="ECO:0000256" key="4">
    <source>
        <dbReference type="ARBA" id="ARBA00022833"/>
    </source>
</evidence>
<dbReference type="GO" id="GO:0008270">
    <property type="term" value="F:zinc ion binding"/>
    <property type="evidence" value="ECO:0007669"/>
    <property type="project" value="UniProtKB-KW"/>
</dbReference>
<dbReference type="GO" id="GO:0000981">
    <property type="term" value="F:DNA-binding transcription factor activity, RNA polymerase II-specific"/>
    <property type="evidence" value="ECO:0007669"/>
    <property type="project" value="TreeGrafter"/>
</dbReference>
<evidence type="ECO:0000256" key="6">
    <source>
        <dbReference type="SAM" id="MobiDB-lite"/>
    </source>
</evidence>
<evidence type="ECO:0000256" key="1">
    <source>
        <dbReference type="ARBA" id="ARBA00022723"/>
    </source>
</evidence>
<comment type="caution">
    <text evidence="8">The sequence shown here is derived from an EMBL/GenBank/DDBJ whole genome shotgun (WGS) entry which is preliminary data.</text>
</comment>
<keyword evidence="9" id="KW-1185">Reference proteome</keyword>
<keyword evidence="3 5" id="KW-0863">Zinc-finger</keyword>
<organism evidence="8 9">
    <name type="scientific">Gymnopilus dilepis</name>
    <dbReference type="NCBI Taxonomy" id="231916"/>
    <lineage>
        <taxon>Eukaryota</taxon>
        <taxon>Fungi</taxon>
        <taxon>Dikarya</taxon>
        <taxon>Basidiomycota</taxon>
        <taxon>Agaricomycotina</taxon>
        <taxon>Agaricomycetes</taxon>
        <taxon>Agaricomycetidae</taxon>
        <taxon>Agaricales</taxon>
        <taxon>Agaricineae</taxon>
        <taxon>Hymenogastraceae</taxon>
        <taxon>Gymnopilus</taxon>
    </lineage>
</organism>
<reference evidence="8 9" key="1">
    <citation type="journal article" date="2018" name="Evol. Lett.">
        <title>Horizontal gene cluster transfer increased hallucinogenic mushroom diversity.</title>
        <authorList>
            <person name="Reynolds H.T."/>
            <person name="Vijayakumar V."/>
            <person name="Gluck-Thaler E."/>
            <person name="Korotkin H.B."/>
            <person name="Matheny P.B."/>
            <person name="Slot J.C."/>
        </authorList>
    </citation>
    <scope>NUCLEOTIDE SEQUENCE [LARGE SCALE GENOMIC DNA]</scope>
    <source>
        <strain evidence="8 9">SRW20</strain>
    </source>
</reference>
<feature type="domain" description="C2H2-type" evidence="7">
    <location>
        <begin position="43"/>
        <end position="72"/>
    </location>
</feature>